<dbReference type="EMBL" id="GBXM01104137">
    <property type="protein sequence ID" value="JAH04440.1"/>
    <property type="molecule type" value="Transcribed_RNA"/>
</dbReference>
<organism evidence="1">
    <name type="scientific">Anguilla anguilla</name>
    <name type="common">European freshwater eel</name>
    <name type="synonym">Muraena anguilla</name>
    <dbReference type="NCBI Taxonomy" id="7936"/>
    <lineage>
        <taxon>Eukaryota</taxon>
        <taxon>Metazoa</taxon>
        <taxon>Chordata</taxon>
        <taxon>Craniata</taxon>
        <taxon>Vertebrata</taxon>
        <taxon>Euteleostomi</taxon>
        <taxon>Actinopterygii</taxon>
        <taxon>Neopterygii</taxon>
        <taxon>Teleostei</taxon>
        <taxon>Anguilliformes</taxon>
        <taxon>Anguillidae</taxon>
        <taxon>Anguilla</taxon>
    </lineage>
</organism>
<sequence length="15" mass="1883">MKKKRKEVKMPVPHF</sequence>
<reference evidence="1" key="2">
    <citation type="journal article" date="2015" name="Fish Shellfish Immunol.">
        <title>Early steps in the European eel (Anguilla anguilla)-Vibrio vulnificus interaction in the gills: Role of the RtxA13 toxin.</title>
        <authorList>
            <person name="Callol A."/>
            <person name="Pajuelo D."/>
            <person name="Ebbesson L."/>
            <person name="Teles M."/>
            <person name="MacKenzie S."/>
            <person name="Amaro C."/>
        </authorList>
    </citation>
    <scope>NUCLEOTIDE SEQUENCE</scope>
</reference>
<protein>
    <submittedName>
        <fullName evidence="1">Uncharacterized protein</fullName>
    </submittedName>
</protein>
<accession>A0A0E9PK40</accession>
<reference evidence="1" key="1">
    <citation type="submission" date="2014-11" db="EMBL/GenBank/DDBJ databases">
        <authorList>
            <person name="Amaro Gonzalez C."/>
        </authorList>
    </citation>
    <scope>NUCLEOTIDE SEQUENCE</scope>
</reference>
<name>A0A0E9PK40_ANGAN</name>
<evidence type="ECO:0000313" key="1">
    <source>
        <dbReference type="EMBL" id="JAH04440.1"/>
    </source>
</evidence>
<proteinExistence type="predicted"/>